<dbReference type="AlphaFoldDB" id="A0A7H9CJB3"/>
<gene>
    <name evidence="11" type="primary">rpoN</name>
    <name evidence="11" type="ORF">CINF_0873</name>
</gene>
<keyword evidence="7" id="KW-0238">DNA-binding</keyword>
<evidence type="ECO:0000313" key="11">
    <source>
        <dbReference type="EMBL" id="QLI05385.1"/>
    </source>
</evidence>
<dbReference type="EC" id="2.7.7.6" evidence="11"/>
<dbReference type="GO" id="GO:0001216">
    <property type="term" value="F:DNA-binding transcription activator activity"/>
    <property type="evidence" value="ECO:0007669"/>
    <property type="project" value="InterPro"/>
</dbReference>
<accession>A0A7H9CJB3</accession>
<evidence type="ECO:0000256" key="6">
    <source>
        <dbReference type="ARBA" id="ARBA00023082"/>
    </source>
</evidence>
<evidence type="ECO:0000256" key="2">
    <source>
        <dbReference type="ARBA" id="ARBA00022478"/>
    </source>
</evidence>
<dbReference type="Proteomes" id="UP000509414">
    <property type="component" value="Chromosome"/>
</dbReference>
<evidence type="ECO:0000313" key="12">
    <source>
        <dbReference type="Proteomes" id="UP000509414"/>
    </source>
</evidence>
<organism evidence="11 12">
    <name type="scientific">Candidatus Campylobacter infans</name>
    <dbReference type="NCBI Taxonomy" id="2561898"/>
    <lineage>
        <taxon>Bacteria</taxon>
        <taxon>Pseudomonadati</taxon>
        <taxon>Campylobacterota</taxon>
        <taxon>Epsilonproteobacteria</taxon>
        <taxon>Campylobacterales</taxon>
        <taxon>Campylobacteraceae</taxon>
        <taxon>Campylobacter</taxon>
    </lineage>
</organism>
<dbReference type="InterPro" id="IPR007046">
    <property type="entry name" value="RNA_pol_sigma_54_core-bd"/>
</dbReference>
<feature type="domain" description="RNA polymerase sigma factor 54 DNA-binding" evidence="9">
    <location>
        <begin position="255"/>
        <end position="407"/>
    </location>
</feature>
<dbReference type="NCBIfam" id="TIGR02395">
    <property type="entry name" value="rpoN_sigma"/>
    <property type="match status" value="1"/>
</dbReference>
<dbReference type="NCBIfam" id="NF004602">
    <property type="entry name" value="PRK05932.2-4"/>
    <property type="match status" value="1"/>
</dbReference>
<evidence type="ECO:0000256" key="7">
    <source>
        <dbReference type="ARBA" id="ARBA00023125"/>
    </source>
</evidence>
<comment type="similarity">
    <text evidence="1">Belongs to the sigma-54 factor family.</text>
</comment>
<dbReference type="InterPro" id="IPR038709">
    <property type="entry name" value="RpoN_core-bd_sf"/>
</dbReference>
<dbReference type="Pfam" id="PF04552">
    <property type="entry name" value="Sigma54_DBD"/>
    <property type="match status" value="1"/>
</dbReference>
<evidence type="ECO:0000256" key="1">
    <source>
        <dbReference type="ARBA" id="ARBA00008798"/>
    </source>
</evidence>
<proteinExistence type="inferred from homology"/>
<keyword evidence="2" id="KW-0240">DNA-directed RNA polymerase</keyword>
<keyword evidence="12" id="KW-1185">Reference proteome</keyword>
<evidence type="ECO:0000259" key="9">
    <source>
        <dbReference type="Pfam" id="PF04552"/>
    </source>
</evidence>
<reference evidence="11 12" key="1">
    <citation type="submission" date="2020-02" db="EMBL/GenBank/DDBJ databases">
        <title>Complete genome sequence of the novel Campylobacter species Candidatus Campylobacter infans.</title>
        <authorList>
            <person name="Duim B."/>
            <person name="Zomer A."/>
            <person name="van der Graaf L."/>
            <person name="Wagenaar J."/>
        </authorList>
    </citation>
    <scope>NUCLEOTIDE SEQUENCE [LARGE SCALE GENOMIC DNA]</scope>
    <source>
        <strain evidence="11 12">19S00001</strain>
    </source>
</reference>
<dbReference type="RefSeq" id="WP_179975881.1">
    <property type="nucleotide sequence ID" value="NZ_CP049075.1"/>
</dbReference>
<keyword evidence="6" id="KW-0731">Sigma factor</keyword>
<dbReference type="Pfam" id="PF04963">
    <property type="entry name" value="Sigma54_CBD"/>
    <property type="match status" value="1"/>
</dbReference>
<dbReference type="Gene3D" id="1.10.10.60">
    <property type="entry name" value="Homeodomain-like"/>
    <property type="match status" value="1"/>
</dbReference>
<dbReference type="PIRSF" id="PIRSF000774">
    <property type="entry name" value="RpoN"/>
    <property type="match status" value="1"/>
</dbReference>
<dbReference type="InterPro" id="IPR007634">
    <property type="entry name" value="RNA_pol_sigma_54_DNA-bd"/>
</dbReference>
<keyword evidence="8" id="KW-0804">Transcription</keyword>
<sequence length="414" mass="47324">MALTQKQNQKGRLNQTLRSWLPLLQISSAELRERINELLDDNPFATCEQKMPEDFNSYKDYSDARIYEPSLYESLFAQINAPLFKKGKEQDIANAIIECVSDEGYFEYDEKILGPFSLDEIENVRLKFRYLEPVGVGAKDYKQSFLWQLDELCENEISTNDENFNLDAYALARQIILDFENLSKYTKSSGYDGAIALIRRLKNPPAMDFMSADNAIAPDLFVSVQDGVINIQISDDFYPQITIDTEGLDEKMDFVATYVRQAKDLIDALEMRKSTLYKIGLMIIEYQYEYFFGGAIRPMRLKDIASDLGRNPSTISRAIANKYLLGPRGTVALKSFFATEAGADEISNAALREFIKELIKHEDHKKPLSDEAILGKIKERFGVELVRRTITKYRKILNIAGSSERKRLYDVSGV</sequence>
<dbReference type="Gene3D" id="1.10.10.1330">
    <property type="entry name" value="RNA polymerase sigma-54 factor, core-binding domain"/>
    <property type="match status" value="1"/>
</dbReference>
<dbReference type="PANTHER" id="PTHR32248">
    <property type="entry name" value="RNA POLYMERASE SIGMA-54 FACTOR"/>
    <property type="match status" value="1"/>
</dbReference>
<dbReference type="GO" id="GO:0003899">
    <property type="term" value="F:DNA-directed RNA polymerase activity"/>
    <property type="evidence" value="ECO:0007669"/>
    <property type="project" value="UniProtKB-EC"/>
</dbReference>
<dbReference type="GO" id="GO:0003677">
    <property type="term" value="F:DNA binding"/>
    <property type="evidence" value="ECO:0007669"/>
    <property type="project" value="UniProtKB-KW"/>
</dbReference>
<evidence type="ECO:0000256" key="8">
    <source>
        <dbReference type="ARBA" id="ARBA00023163"/>
    </source>
</evidence>
<dbReference type="EMBL" id="CP049075">
    <property type="protein sequence ID" value="QLI05385.1"/>
    <property type="molecule type" value="Genomic_DNA"/>
</dbReference>
<evidence type="ECO:0000256" key="5">
    <source>
        <dbReference type="ARBA" id="ARBA00023015"/>
    </source>
</evidence>
<evidence type="ECO:0000256" key="4">
    <source>
        <dbReference type="ARBA" id="ARBA00022695"/>
    </source>
</evidence>
<dbReference type="PANTHER" id="PTHR32248:SF4">
    <property type="entry name" value="RNA POLYMERASE SIGMA-54 FACTOR"/>
    <property type="match status" value="1"/>
</dbReference>
<dbReference type="GO" id="GO:0006352">
    <property type="term" value="P:DNA-templated transcription initiation"/>
    <property type="evidence" value="ECO:0007669"/>
    <property type="project" value="InterPro"/>
</dbReference>
<keyword evidence="3 11" id="KW-0808">Transferase</keyword>
<dbReference type="Pfam" id="PF00309">
    <property type="entry name" value="Sigma54_AID"/>
    <property type="match status" value="1"/>
</dbReference>
<dbReference type="PRINTS" id="PR00045">
    <property type="entry name" value="SIGMA54FCT"/>
</dbReference>
<dbReference type="KEGG" id="cinf:CINF_0873"/>
<dbReference type="GO" id="GO:0000428">
    <property type="term" value="C:DNA-directed RNA polymerase complex"/>
    <property type="evidence" value="ECO:0007669"/>
    <property type="project" value="UniProtKB-KW"/>
</dbReference>
<dbReference type="InterPro" id="IPR000394">
    <property type="entry name" value="RNA_pol_sigma_54"/>
</dbReference>
<feature type="domain" description="RNA polymerase sigma factor 54 core-binding" evidence="10">
    <location>
        <begin position="63"/>
        <end position="245"/>
    </location>
</feature>
<keyword evidence="4 11" id="KW-0548">Nucleotidyltransferase</keyword>
<dbReference type="PROSITE" id="PS00718">
    <property type="entry name" value="SIGMA54_2"/>
    <property type="match status" value="1"/>
</dbReference>
<dbReference type="GO" id="GO:0016987">
    <property type="term" value="F:sigma factor activity"/>
    <property type="evidence" value="ECO:0007669"/>
    <property type="project" value="UniProtKB-KW"/>
</dbReference>
<evidence type="ECO:0000256" key="3">
    <source>
        <dbReference type="ARBA" id="ARBA00022679"/>
    </source>
</evidence>
<protein>
    <submittedName>
        <fullName evidence="11">RNA polymerase sigma54 factor</fullName>
        <ecNumber evidence="11">2.7.7.6</ecNumber>
    </submittedName>
</protein>
<name>A0A7H9CJB3_9BACT</name>
<dbReference type="PROSITE" id="PS50044">
    <property type="entry name" value="SIGMA54_3"/>
    <property type="match status" value="1"/>
</dbReference>
<keyword evidence="5" id="KW-0805">Transcription regulation</keyword>
<evidence type="ECO:0000259" key="10">
    <source>
        <dbReference type="Pfam" id="PF04963"/>
    </source>
</evidence>